<accession>A0A9W4G862</accession>
<feature type="domain" description="CHAT" evidence="4">
    <location>
        <begin position="117"/>
        <end position="338"/>
    </location>
</feature>
<feature type="repeat" description="TPR" evidence="3">
    <location>
        <begin position="611"/>
        <end position="644"/>
    </location>
</feature>
<gene>
    <name evidence="5" type="primary">TTC13</name>
    <name evidence="5" type="ORF">NO713_03907</name>
</gene>
<dbReference type="InterPro" id="IPR050498">
    <property type="entry name" value="Ycf3"/>
</dbReference>
<evidence type="ECO:0000313" key="6">
    <source>
        <dbReference type="Proteomes" id="UP001153719"/>
    </source>
</evidence>
<keyword evidence="6" id="KW-1185">Reference proteome</keyword>
<dbReference type="InterPro" id="IPR024983">
    <property type="entry name" value="CHAT_dom"/>
</dbReference>
<dbReference type="AlphaFoldDB" id="A0A9W4G862"/>
<dbReference type="Pfam" id="PF13414">
    <property type="entry name" value="TPR_11"/>
    <property type="match status" value="1"/>
</dbReference>
<evidence type="ECO:0000256" key="3">
    <source>
        <dbReference type="PROSITE-ProRule" id="PRU00339"/>
    </source>
</evidence>
<dbReference type="PANTHER" id="PTHR44858">
    <property type="entry name" value="TETRATRICOPEPTIDE REPEAT PROTEIN 6"/>
    <property type="match status" value="1"/>
</dbReference>
<dbReference type="Gene3D" id="1.25.40.10">
    <property type="entry name" value="Tetratricopeptide repeat domain"/>
    <property type="match status" value="2"/>
</dbReference>
<proteinExistence type="predicted"/>
<dbReference type="InterPro" id="IPR019734">
    <property type="entry name" value="TPR_rpt"/>
</dbReference>
<dbReference type="Pfam" id="PF12770">
    <property type="entry name" value="CHAT"/>
    <property type="match status" value="1"/>
</dbReference>
<organism evidence="5 6">
    <name type="scientific">Planktothrix pseudagardhii</name>
    <dbReference type="NCBI Taxonomy" id="132604"/>
    <lineage>
        <taxon>Bacteria</taxon>
        <taxon>Bacillati</taxon>
        <taxon>Cyanobacteriota</taxon>
        <taxon>Cyanophyceae</taxon>
        <taxon>Oscillatoriophycideae</taxon>
        <taxon>Oscillatoriales</taxon>
        <taxon>Microcoleaceae</taxon>
        <taxon>Planktothrix</taxon>
    </lineage>
</organism>
<sequence length="764" mass="88864">MGKLILFKIGEGDINQGFPILLQMGDDGAPPETDKKGILPPLSQIMPPLEEWQTNFRDLADSRGIKPQPATKNASFYRQKADDVTTAINNWLNSDFPKWKKIREALQRYLNINDEIRVIIQTENPQLRQLPWHLWDLFKKDYPHTEIAVSAPEYEPPQGRKTPPKGKVRILAIFGQSPDKNIPNEIKTQNDWEAINSLPYTEIKRLDEPTPEELRQWLWHDLGWHILFFAGHSESDTLRETGWIQINPQQRITISELKNALKTAIENGLQLAIFNSCDGLGLAKQLEDLHLPQVMVMREKVPDKVAQQFLRHFLTAFAGNHALYMALREARLKLEDDWEMQYPGVSWLPVISQYPAIQPPTYQGLHTGGKAKPLIFQNFQLRKNPLVSNTGKLLKSLLSQLIQAERARNFELVINLGEQILKIDIQHQIARTKTAQAYKQRILNYYNQGKYDEAIKDGDRAIELKPDFAEIYYQRARAYYQKNNFQEVIENCTKAINLKKEADYYWQRGLAYYEKNNYDQAILDAENSIKLNLSSTKADYYYLSGRSLYAKAISIIAPQAVESTFMIVYPPNFYYPLFSIDPEKSKQMNSLLGEALNFLNKAIQANPNLVANYYWLRGLCYLAQGNQDFAIKDFNEANNLNRNQTNYNYNYLMGLSYQTKNDQDWAIIYFSFAILNNPSKTEYYYCRSLSYFNRGKSIVQNLIDWENRYKNDPQLAMLFKGNNKSDDMLALEDIEKARELEKEPLHWGFSQLKYQIEKRMSGRR</sequence>
<evidence type="ECO:0000259" key="4">
    <source>
        <dbReference type="Pfam" id="PF12770"/>
    </source>
</evidence>
<dbReference type="SUPFAM" id="SSF48452">
    <property type="entry name" value="TPR-like"/>
    <property type="match status" value="2"/>
</dbReference>
<keyword evidence="1" id="KW-0677">Repeat</keyword>
<dbReference type="EMBL" id="LR882967">
    <property type="protein sequence ID" value="CAD5972320.1"/>
    <property type="molecule type" value="Genomic_DNA"/>
</dbReference>
<dbReference type="InterPro" id="IPR011990">
    <property type="entry name" value="TPR-like_helical_dom_sf"/>
</dbReference>
<name>A0A9W4G862_9CYAN</name>
<dbReference type="PANTHER" id="PTHR44858:SF1">
    <property type="entry name" value="UDP-N-ACETYLGLUCOSAMINE--PEPTIDE N-ACETYLGLUCOSAMINYLTRANSFERASE SPINDLY-RELATED"/>
    <property type="match status" value="1"/>
</dbReference>
<evidence type="ECO:0000256" key="2">
    <source>
        <dbReference type="ARBA" id="ARBA00022803"/>
    </source>
</evidence>
<reference evidence="5" key="1">
    <citation type="submission" date="2020-09" db="EMBL/GenBank/DDBJ databases">
        <authorList>
            <person name="Blom J."/>
        </authorList>
    </citation>
    <scope>NUCLEOTIDE SEQUENCE</scope>
    <source>
        <strain evidence="5">No.713</strain>
    </source>
</reference>
<feature type="repeat" description="TPR" evidence="3">
    <location>
        <begin position="469"/>
        <end position="502"/>
    </location>
</feature>
<feature type="repeat" description="TPR" evidence="3">
    <location>
        <begin position="435"/>
        <end position="468"/>
    </location>
</feature>
<dbReference type="GO" id="GO:0046813">
    <property type="term" value="P:receptor-mediated virion attachment to host cell"/>
    <property type="evidence" value="ECO:0007669"/>
    <property type="project" value="TreeGrafter"/>
</dbReference>
<evidence type="ECO:0000313" key="5">
    <source>
        <dbReference type="EMBL" id="CAD5972320.1"/>
    </source>
</evidence>
<dbReference type="Pfam" id="PF13181">
    <property type="entry name" value="TPR_8"/>
    <property type="match status" value="2"/>
</dbReference>
<evidence type="ECO:0000256" key="1">
    <source>
        <dbReference type="ARBA" id="ARBA00022737"/>
    </source>
</evidence>
<dbReference type="GO" id="GO:0009279">
    <property type="term" value="C:cell outer membrane"/>
    <property type="evidence" value="ECO:0007669"/>
    <property type="project" value="TreeGrafter"/>
</dbReference>
<dbReference type="KEGG" id="ppsu:NO713_03907"/>
<protein>
    <submittedName>
        <fullName evidence="5">Tetratricopeptide repeat protein 13</fullName>
    </submittedName>
</protein>
<keyword evidence="2 3" id="KW-0802">TPR repeat</keyword>
<dbReference type="RefSeq" id="WP_254174443.1">
    <property type="nucleotide sequence ID" value="NZ_LR882967.1"/>
</dbReference>
<dbReference type="Proteomes" id="UP001153719">
    <property type="component" value="Chromosome"/>
</dbReference>
<dbReference type="PROSITE" id="PS50005">
    <property type="entry name" value="TPR"/>
    <property type="match status" value="3"/>
</dbReference>
<dbReference type="SMART" id="SM00028">
    <property type="entry name" value="TPR"/>
    <property type="match status" value="5"/>
</dbReference>